<dbReference type="PANTHER" id="PTHR30461:SF2">
    <property type="entry name" value="SERINE RECOMBINASE PINE-RELATED"/>
    <property type="match status" value="1"/>
</dbReference>
<dbReference type="Gene3D" id="3.40.50.1390">
    <property type="entry name" value="Resolvase, N-terminal catalytic domain"/>
    <property type="match status" value="1"/>
</dbReference>
<keyword evidence="5" id="KW-1185">Reference proteome</keyword>
<comment type="caution">
    <text evidence="4">The sequence shown here is derived from an EMBL/GenBank/DDBJ whole genome shotgun (WGS) entry which is preliminary data.</text>
</comment>
<dbReference type="Proteomes" id="UP000637643">
    <property type="component" value="Unassembled WGS sequence"/>
</dbReference>
<dbReference type="SUPFAM" id="SSF53041">
    <property type="entry name" value="Resolvase-like"/>
    <property type="match status" value="1"/>
</dbReference>
<accession>A0A917FNW7</accession>
<dbReference type="InterPro" id="IPR036162">
    <property type="entry name" value="Resolvase-like_N_sf"/>
</dbReference>
<gene>
    <name evidence="4" type="ORF">GCM10010912_46630</name>
</gene>
<reference evidence="4" key="2">
    <citation type="submission" date="2020-09" db="EMBL/GenBank/DDBJ databases">
        <authorList>
            <person name="Sun Q."/>
            <person name="Zhou Y."/>
        </authorList>
    </citation>
    <scope>NUCLEOTIDE SEQUENCE</scope>
    <source>
        <strain evidence="4">CGMCC 1.16134</strain>
    </source>
</reference>
<evidence type="ECO:0000256" key="2">
    <source>
        <dbReference type="ARBA" id="ARBA00023172"/>
    </source>
</evidence>
<dbReference type="CDD" id="cd00338">
    <property type="entry name" value="Ser_Recombinase"/>
    <property type="match status" value="1"/>
</dbReference>
<dbReference type="AlphaFoldDB" id="A0A917FNW7"/>
<feature type="domain" description="Resolvase/invertase-type recombinase catalytic" evidence="3">
    <location>
        <begin position="3"/>
        <end position="94"/>
    </location>
</feature>
<dbReference type="SMART" id="SM00857">
    <property type="entry name" value="Resolvase"/>
    <property type="match status" value="1"/>
</dbReference>
<name>A0A917FNW7_9BACL</name>
<dbReference type="PANTHER" id="PTHR30461">
    <property type="entry name" value="DNA-INVERTASE FROM LAMBDOID PROPHAGE"/>
    <property type="match status" value="1"/>
</dbReference>
<keyword evidence="1" id="KW-0238">DNA-binding</keyword>
<dbReference type="InterPro" id="IPR006119">
    <property type="entry name" value="Resolv_N"/>
</dbReference>
<evidence type="ECO:0000313" key="5">
    <source>
        <dbReference type="Proteomes" id="UP000637643"/>
    </source>
</evidence>
<evidence type="ECO:0000313" key="4">
    <source>
        <dbReference type="EMBL" id="GGF96464.1"/>
    </source>
</evidence>
<keyword evidence="2" id="KW-0233">DNA recombination</keyword>
<sequence length="94" mass="10888">MRCAIYARVSTGLDSQKDSLESQVSFFENYIKEKGWELADVYADEGITGTSTSQHHELKRLMSDAERGMFDVVFYGFFKSNVRTKDRQYMRGLL</sequence>
<dbReference type="InterPro" id="IPR050639">
    <property type="entry name" value="SSR_resolvase"/>
</dbReference>
<dbReference type="GO" id="GO:0000150">
    <property type="term" value="F:DNA strand exchange activity"/>
    <property type="evidence" value="ECO:0007669"/>
    <property type="project" value="InterPro"/>
</dbReference>
<dbReference type="EMBL" id="BMKR01000024">
    <property type="protein sequence ID" value="GGF96464.1"/>
    <property type="molecule type" value="Genomic_DNA"/>
</dbReference>
<dbReference type="GO" id="GO:0003677">
    <property type="term" value="F:DNA binding"/>
    <property type="evidence" value="ECO:0007669"/>
    <property type="project" value="UniProtKB-KW"/>
</dbReference>
<reference evidence="4" key="1">
    <citation type="journal article" date="2014" name="Int. J. Syst. Evol. Microbiol.">
        <title>Complete genome sequence of Corynebacterium casei LMG S-19264T (=DSM 44701T), isolated from a smear-ripened cheese.</title>
        <authorList>
            <consortium name="US DOE Joint Genome Institute (JGI-PGF)"/>
            <person name="Walter F."/>
            <person name="Albersmeier A."/>
            <person name="Kalinowski J."/>
            <person name="Ruckert C."/>
        </authorList>
    </citation>
    <scope>NUCLEOTIDE SEQUENCE</scope>
    <source>
        <strain evidence="4">CGMCC 1.16134</strain>
    </source>
</reference>
<dbReference type="Pfam" id="PF00239">
    <property type="entry name" value="Resolvase"/>
    <property type="match status" value="1"/>
</dbReference>
<proteinExistence type="predicted"/>
<protein>
    <recommendedName>
        <fullName evidence="3">Resolvase/invertase-type recombinase catalytic domain-containing protein</fullName>
    </recommendedName>
</protein>
<evidence type="ECO:0000256" key="1">
    <source>
        <dbReference type="ARBA" id="ARBA00023125"/>
    </source>
</evidence>
<evidence type="ECO:0000259" key="3">
    <source>
        <dbReference type="SMART" id="SM00857"/>
    </source>
</evidence>
<dbReference type="RefSeq" id="WP_189029198.1">
    <property type="nucleotide sequence ID" value="NZ_BMKR01000024.1"/>
</dbReference>
<organism evidence="4 5">
    <name type="scientific">Paenibacillus albidus</name>
    <dbReference type="NCBI Taxonomy" id="2041023"/>
    <lineage>
        <taxon>Bacteria</taxon>
        <taxon>Bacillati</taxon>
        <taxon>Bacillota</taxon>
        <taxon>Bacilli</taxon>
        <taxon>Bacillales</taxon>
        <taxon>Paenibacillaceae</taxon>
        <taxon>Paenibacillus</taxon>
    </lineage>
</organism>